<dbReference type="EMBL" id="BAABJX010000029">
    <property type="protein sequence ID" value="GAA4834413.1"/>
    <property type="molecule type" value="Genomic_DNA"/>
</dbReference>
<protein>
    <submittedName>
        <fullName evidence="1">Uncharacterized protein</fullName>
    </submittedName>
</protein>
<evidence type="ECO:0000313" key="1">
    <source>
        <dbReference type="EMBL" id="GAA4834413.1"/>
    </source>
</evidence>
<gene>
    <name evidence="1" type="ORF">GCM10023331_19580</name>
</gene>
<name>A0ABP9D897_9BACT</name>
<keyword evidence="2" id="KW-1185">Reference proteome</keyword>
<sequence length="170" mass="20269">MIIKRNKTMIKYLKTFFKFKKPKDVFIIILLLLTISLITYEEYDFNKHERIAIGTVVSDKYKIAITDRSLTTKRTMINIQYEYNSQKVLASVTLFEKANLPIKKGDKFPLYYHGKSHDVGDFNENGVKVEFDYPIDPKDTLSDSLLLEKYYYSKYDKAKKPWYEFFKHSR</sequence>
<dbReference type="Proteomes" id="UP001500298">
    <property type="component" value="Unassembled WGS sequence"/>
</dbReference>
<comment type="caution">
    <text evidence="1">The sequence shown here is derived from an EMBL/GenBank/DDBJ whole genome shotgun (WGS) entry which is preliminary data.</text>
</comment>
<evidence type="ECO:0000313" key="2">
    <source>
        <dbReference type="Proteomes" id="UP001500298"/>
    </source>
</evidence>
<accession>A0ABP9D897</accession>
<reference evidence="2" key="1">
    <citation type="journal article" date="2019" name="Int. J. Syst. Evol. Microbiol.">
        <title>The Global Catalogue of Microorganisms (GCM) 10K type strain sequencing project: providing services to taxonomists for standard genome sequencing and annotation.</title>
        <authorList>
            <consortium name="The Broad Institute Genomics Platform"/>
            <consortium name="The Broad Institute Genome Sequencing Center for Infectious Disease"/>
            <person name="Wu L."/>
            <person name="Ma J."/>
        </authorList>
    </citation>
    <scope>NUCLEOTIDE SEQUENCE [LARGE SCALE GENOMIC DNA]</scope>
    <source>
        <strain evidence="2">JCM 18326</strain>
    </source>
</reference>
<proteinExistence type="predicted"/>
<organism evidence="1 2">
    <name type="scientific">Algivirga pacifica</name>
    <dbReference type="NCBI Taxonomy" id="1162670"/>
    <lineage>
        <taxon>Bacteria</taxon>
        <taxon>Pseudomonadati</taxon>
        <taxon>Bacteroidota</taxon>
        <taxon>Cytophagia</taxon>
        <taxon>Cytophagales</taxon>
        <taxon>Flammeovirgaceae</taxon>
        <taxon>Algivirga</taxon>
    </lineage>
</organism>